<dbReference type="AlphaFoldDB" id="A0A1M6FBV8"/>
<gene>
    <name evidence="2" type="ORF">SAMN02745691_01102</name>
</gene>
<dbReference type="OrthoDB" id="2079094at2"/>
<dbReference type="SMR" id="A0A1M6FBV8"/>
<evidence type="ECO:0000313" key="3">
    <source>
        <dbReference type="Proteomes" id="UP000184342"/>
    </source>
</evidence>
<name>A0A1M6FBV8_9FIRM</name>
<dbReference type="RefSeq" id="WP_073993359.1">
    <property type="nucleotide sequence ID" value="NZ_FQYT01000009.1"/>
</dbReference>
<dbReference type="InterPro" id="IPR040518">
    <property type="entry name" value="Chalcone_N"/>
</dbReference>
<dbReference type="Pfam" id="PF18232">
    <property type="entry name" value="Chalcone_N"/>
    <property type="match status" value="1"/>
</dbReference>
<dbReference type="STRING" id="1122934.SAMN02745691_01102"/>
<dbReference type="Proteomes" id="UP000184342">
    <property type="component" value="Unassembled WGS sequence"/>
</dbReference>
<evidence type="ECO:0000259" key="1">
    <source>
        <dbReference type="Pfam" id="PF18232"/>
    </source>
</evidence>
<protein>
    <recommendedName>
        <fullName evidence="1">Chalcone isomerase N-terminal domain-containing protein</fullName>
    </recommendedName>
</protein>
<accession>A0A1M6FBV8</accession>
<feature type="domain" description="Chalcone isomerase N-terminal" evidence="1">
    <location>
        <begin position="5"/>
        <end position="106"/>
    </location>
</feature>
<sequence>MGPEFQPMRSLIYVDCVKEEYRHRLQNWLYHYHVPDSISQFAPYVSKYCFYNALPTPPEGERFGTIRQQLTEHYWMVNPFTEHFKNKALTEYFPCDVLKWQGNIPDDDLEVNFEGDEARSKGGHNGCAPFIFAFLPLCWEEDFKGKERTIENGPNYRWNFVMKYPEGTSMEEGDKWFYEKMIPAFQEMPEVTRILTSKVIQSINGCAFHRVVEMWFDGPNAWYQAAVVKAKNIEKPSWASVDAFPYLQATFEFDGIFLTDYAASDNMSQYRGYLAMR</sequence>
<keyword evidence="3" id="KW-1185">Reference proteome</keyword>
<evidence type="ECO:0000313" key="2">
    <source>
        <dbReference type="EMBL" id="SHI95126.1"/>
    </source>
</evidence>
<organism evidence="2 3">
    <name type="scientific">Parasporobacterium paucivorans DSM 15970</name>
    <dbReference type="NCBI Taxonomy" id="1122934"/>
    <lineage>
        <taxon>Bacteria</taxon>
        <taxon>Bacillati</taxon>
        <taxon>Bacillota</taxon>
        <taxon>Clostridia</taxon>
        <taxon>Lachnospirales</taxon>
        <taxon>Lachnospiraceae</taxon>
        <taxon>Parasporobacterium</taxon>
    </lineage>
</organism>
<reference evidence="2 3" key="1">
    <citation type="submission" date="2016-11" db="EMBL/GenBank/DDBJ databases">
        <authorList>
            <person name="Jaros S."/>
            <person name="Januszkiewicz K."/>
            <person name="Wedrychowicz H."/>
        </authorList>
    </citation>
    <scope>NUCLEOTIDE SEQUENCE [LARGE SCALE GENOMIC DNA]</scope>
    <source>
        <strain evidence="2 3">DSM 15970</strain>
    </source>
</reference>
<proteinExistence type="predicted"/>
<dbReference type="EMBL" id="FQYT01000009">
    <property type="protein sequence ID" value="SHI95126.1"/>
    <property type="molecule type" value="Genomic_DNA"/>
</dbReference>